<sequence length="198" mass="22290">MFPATLARERAAAASPEASNTTRTSHDACTAPYVFTPTMSSRRVGARRTREREPERERLNPRAYALNMTKLVFAVALYCKRVFQLIRMSNGVEYESRSRNAYIQYLHAAPTHRTASQPPTHHASPVANHVRVPFARETSGPGGEEAFRGRACVLHLYRWPGDYEWGGGQQRAGCCQSPRTHRSLLQPRNPVPLSYRAP</sequence>
<name>A0A371CKF5_9APHY</name>
<reference evidence="2 3" key="1">
    <citation type="journal article" date="2018" name="Biotechnol. Biofuels">
        <title>Integrative visual omics of the white-rot fungus Polyporus brumalis exposes the biotechnological potential of its oxidative enzymes for delignifying raw plant biomass.</title>
        <authorList>
            <person name="Miyauchi S."/>
            <person name="Rancon A."/>
            <person name="Drula E."/>
            <person name="Hage H."/>
            <person name="Chaduli D."/>
            <person name="Favel A."/>
            <person name="Grisel S."/>
            <person name="Henrissat B."/>
            <person name="Herpoel-Gimbert I."/>
            <person name="Ruiz-Duenas F.J."/>
            <person name="Chevret D."/>
            <person name="Hainaut M."/>
            <person name="Lin J."/>
            <person name="Wang M."/>
            <person name="Pangilinan J."/>
            <person name="Lipzen A."/>
            <person name="Lesage-Meessen L."/>
            <person name="Navarro D."/>
            <person name="Riley R."/>
            <person name="Grigoriev I.V."/>
            <person name="Zhou S."/>
            <person name="Raouche S."/>
            <person name="Rosso M.N."/>
        </authorList>
    </citation>
    <scope>NUCLEOTIDE SEQUENCE [LARGE SCALE GENOMIC DNA]</scope>
    <source>
        <strain evidence="2 3">BRFM 1820</strain>
    </source>
</reference>
<keyword evidence="3" id="KW-1185">Reference proteome</keyword>
<protein>
    <submittedName>
        <fullName evidence="2">Uncharacterized protein</fullName>
    </submittedName>
</protein>
<dbReference type="Proteomes" id="UP000256964">
    <property type="component" value="Unassembled WGS sequence"/>
</dbReference>
<dbReference type="EMBL" id="KZ857538">
    <property type="protein sequence ID" value="RDX40765.1"/>
    <property type="molecule type" value="Genomic_DNA"/>
</dbReference>
<evidence type="ECO:0000256" key="1">
    <source>
        <dbReference type="SAM" id="MobiDB-lite"/>
    </source>
</evidence>
<feature type="region of interest" description="Disordered" evidence="1">
    <location>
        <begin position="1"/>
        <end position="29"/>
    </location>
</feature>
<evidence type="ECO:0000313" key="3">
    <source>
        <dbReference type="Proteomes" id="UP000256964"/>
    </source>
</evidence>
<accession>A0A371CKF5</accession>
<gene>
    <name evidence="2" type="ORF">OH76DRAFT_305236</name>
</gene>
<feature type="compositionally biased region" description="Low complexity" evidence="1">
    <location>
        <begin position="1"/>
        <end position="19"/>
    </location>
</feature>
<dbReference type="AlphaFoldDB" id="A0A371CKF5"/>
<proteinExistence type="predicted"/>
<evidence type="ECO:0000313" key="2">
    <source>
        <dbReference type="EMBL" id="RDX40765.1"/>
    </source>
</evidence>
<organism evidence="2 3">
    <name type="scientific">Lentinus brumalis</name>
    <dbReference type="NCBI Taxonomy" id="2498619"/>
    <lineage>
        <taxon>Eukaryota</taxon>
        <taxon>Fungi</taxon>
        <taxon>Dikarya</taxon>
        <taxon>Basidiomycota</taxon>
        <taxon>Agaricomycotina</taxon>
        <taxon>Agaricomycetes</taxon>
        <taxon>Polyporales</taxon>
        <taxon>Polyporaceae</taxon>
        <taxon>Lentinus</taxon>
    </lineage>
</organism>